<proteinExistence type="predicted"/>
<evidence type="ECO:0000313" key="2">
    <source>
        <dbReference type="EMBL" id="EKZ1928044.1"/>
    </source>
</evidence>
<sequence length="91" mass="10097">MNHERNSDVLYAAANTARELENSGIEILGLHSNGRRAVLILDRPPTMVGGHLKRRQPNGSGGQDRVMAAEYQGVQLEWTQRPPMLREVAHG</sequence>
<protein>
    <submittedName>
        <fullName evidence="3">Uncharacterized protein</fullName>
    </submittedName>
</protein>
<name>A0A2J0UJP0_STEMA</name>
<dbReference type="AlphaFoldDB" id="A0A2J0UJP0"/>
<evidence type="ECO:0000313" key="3">
    <source>
        <dbReference type="EMBL" id="RTQ88264.1"/>
    </source>
</evidence>
<dbReference type="EMBL" id="ABLTIR010000052">
    <property type="protein sequence ID" value="EKZ1927445.1"/>
    <property type="molecule type" value="Genomic_DNA"/>
</dbReference>
<evidence type="ECO:0000313" key="1">
    <source>
        <dbReference type="EMBL" id="EKZ1927445.1"/>
    </source>
</evidence>
<organism evidence="3 4">
    <name type="scientific">Stenotrophomonas maltophilia</name>
    <name type="common">Pseudomonas maltophilia</name>
    <name type="synonym">Xanthomonas maltophilia</name>
    <dbReference type="NCBI Taxonomy" id="40324"/>
    <lineage>
        <taxon>Bacteria</taxon>
        <taxon>Pseudomonadati</taxon>
        <taxon>Pseudomonadota</taxon>
        <taxon>Gammaproteobacteria</taxon>
        <taxon>Lysobacterales</taxon>
        <taxon>Lysobacteraceae</taxon>
        <taxon>Stenotrophomonas</taxon>
        <taxon>Stenotrophomonas maltophilia group</taxon>
    </lineage>
</organism>
<accession>A0A2J0UJP0</accession>
<dbReference type="Proteomes" id="UP000271705">
    <property type="component" value="Unassembled WGS sequence"/>
</dbReference>
<dbReference type="Proteomes" id="UP001225498">
    <property type="component" value="Unassembled WGS sequence"/>
</dbReference>
<dbReference type="RefSeq" id="WP_040006676.1">
    <property type="nucleotide sequence ID" value="NZ_CAXYHH010000007.1"/>
</dbReference>
<evidence type="ECO:0000313" key="4">
    <source>
        <dbReference type="Proteomes" id="UP000271705"/>
    </source>
</evidence>
<reference evidence="1" key="2">
    <citation type="submission" date="2023-08" db="EMBL/GenBank/DDBJ databases">
        <authorList>
            <consortium name="Clinical and Environmental Microbiology Branch: Whole genome sequencing antimicrobial resistance pathogens in the healthcare setting"/>
        </authorList>
    </citation>
    <scope>NUCLEOTIDE SEQUENCE</scope>
    <source>
        <strain evidence="1">2023CJ-00293</strain>
    </source>
</reference>
<dbReference type="EMBL" id="ABLTIR010000079">
    <property type="protein sequence ID" value="EKZ1928044.1"/>
    <property type="molecule type" value="Genomic_DNA"/>
</dbReference>
<comment type="caution">
    <text evidence="3">The sequence shown here is derived from an EMBL/GenBank/DDBJ whole genome shotgun (WGS) entry which is preliminary data.</text>
</comment>
<reference evidence="3 4" key="1">
    <citation type="submission" date="2018-12" db="EMBL/GenBank/DDBJ databases">
        <authorList>
            <person name="Kartti S."/>
            <person name="Manni A."/>
            <person name="Chemao El Fihri M.W."/>
            <person name="Laamarti M."/>
            <person name="Temsamani L."/>
            <person name="El Jamali J.E."/>
            <person name="Ouadghiri M."/>
            <person name="Ibrahimi A."/>
            <person name="Filati-Maltouf A."/>
        </authorList>
    </citation>
    <scope>NUCLEOTIDE SEQUENCE [LARGE SCALE GENOMIC DNA]</scope>
    <source>
        <strain evidence="3 4">MDMC339</strain>
    </source>
</reference>
<gene>
    <name evidence="3" type="ORF">EKL94_13160</name>
    <name evidence="1" type="ORF">REH87_002466</name>
    <name evidence="2" type="ORF">REH87_003073</name>
</gene>
<dbReference type="EMBL" id="RXLZ01000036">
    <property type="protein sequence ID" value="RTQ88264.1"/>
    <property type="molecule type" value="Genomic_DNA"/>
</dbReference>